<proteinExistence type="predicted"/>
<evidence type="ECO:0000256" key="2">
    <source>
        <dbReference type="ARBA" id="ARBA00022777"/>
    </source>
</evidence>
<reference evidence="7" key="1">
    <citation type="journal article" date="2019" name="Int. J. Syst. Evol. Microbiol.">
        <title>The Global Catalogue of Microorganisms (GCM) 10K type strain sequencing project: providing services to taxonomists for standard genome sequencing and annotation.</title>
        <authorList>
            <consortium name="The Broad Institute Genomics Platform"/>
            <consortium name="The Broad Institute Genome Sequencing Center for Infectious Disease"/>
            <person name="Wu L."/>
            <person name="Ma J."/>
        </authorList>
    </citation>
    <scope>NUCLEOTIDE SEQUENCE [LARGE SCALE GENOMIC DNA]</scope>
    <source>
        <strain evidence="7">FCH27</strain>
    </source>
</reference>
<gene>
    <name evidence="6" type="ORF">ACFQO6_06005</name>
</gene>
<dbReference type="InterPro" id="IPR036388">
    <property type="entry name" value="WH-like_DNA-bd_sf"/>
</dbReference>
<dbReference type="InterPro" id="IPR005561">
    <property type="entry name" value="ANTAR"/>
</dbReference>
<dbReference type="PROSITE" id="PS50921">
    <property type="entry name" value="ANTAR"/>
    <property type="match status" value="1"/>
</dbReference>
<dbReference type="Pfam" id="PF13185">
    <property type="entry name" value="GAF_2"/>
    <property type="match status" value="1"/>
</dbReference>
<evidence type="ECO:0000256" key="3">
    <source>
        <dbReference type="ARBA" id="ARBA00023015"/>
    </source>
</evidence>
<evidence type="ECO:0000313" key="7">
    <source>
        <dbReference type="Proteomes" id="UP001596524"/>
    </source>
</evidence>
<protein>
    <submittedName>
        <fullName evidence="6">GAF and ANTAR domain-containing protein</fullName>
    </submittedName>
</protein>
<keyword evidence="3" id="KW-0805">Transcription regulation</keyword>
<evidence type="ECO:0000313" key="6">
    <source>
        <dbReference type="EMBL" id="MFC7359817.1"/>
    </source>
</evidence>
<evidence type="ECO:0000259" key="5">
    <source>
        <dbReference type="PROSITE" id="PS50921"/>
    </source>
</evidence>
<dbReference type="Gene3D" id="3.30.450.40">
    <property type="match status" value="1"/>
</dbReference>
<organism evidence="6 7">
    <name type="scientific">Nocardioides astragali</name>
    <dbReference type="NCBI Taxonomy" id="1776736"/>
    <lineage>
        <taxon>Bacteria</taxon>
        <taxon>Bacillati</taxon>
        <taxon>Actinomycetota</taxon>
        <taxon>Actinomycetes</taxon>
        <taxon>Propionibacteriales</taxon>
        <taxon>Nocardioidaceae</taxon>
        <taxon>Nocardioides</taxon>
    </lineage>
</organism>
<dbReference type="InterPro" id="IPR012074">
    <property type="entry name" value="GAF_ANTAR"/>
</dbReference>
<evidence type="ECO:0000256" key="4">
    <source>
        <dbReference type="ARBA" id="ARBA00023163"/>
    </source>
</evidence>
<dbReference type="Gene3D" id="1.10.10.10">
    <property type="entry name" value="Winged helix-like DNA-binding domain superfamily/Winged helix DNA-binding domain"/>
    <property type="match status" value="1"/>
</dbReference>
<keyword evidence="2" id="KW-0418">Kinase</keyword>
<dbReference type="InterPro" id="IPR003018">
    <property type="entry name" value="GAF"/>
</dbReference>
<comment type="caution">
    <text evidence="6">The sequence shown here is derived from an EMBL/GenBank/DDBJ whole genome shotgun (WGS) entry which is preliminary data.</text>
</comment>
<dbReference type="PIRSF" id="PIRSF036625">
    <property type="entry name" value="GAF_ANTAR"/>
    <property type="match status" value="1"/>
</dbReference>
<keyword evidence="7" id="KW-1185">Reference proteome</keyword>
<dbReference type="SMART" id="SM00065">
    <property type="entry name" value="GAF"/>
    <property type="match status" value="1"/>
</dbReference>
<dbReference type="Proteomes" id="UP001596524">
    <property type="component" value="Unassembled WGS sequence"/>
</dbReference>
<keyword evidence="1" id="KW-0808">Transferase</keyword>
<dbReference type="SMART" id="SM01012">
    <property type="entry name" value="ANTAR"/>
    <property type="match status" value="1"/>
</dbReference>
<dbReference type="RefSeq" id="WP_255889932.1">
    <property type="nucleotide sequence ID" value="NZ_JAFMZM010000002.1"/>
</dbReference>
<accession>A0ABW2N165</accession>
<feature type="domain" description="ANTAR" evidence="5">
    <location>
        <begin position="150"/>
        <end position="211"/>
    </location>
</feature>
<dbReference type="EMBL" id="JBHTCH010000004">
    <property type="protein sequence ID" value="MFC7359817.1"/>
    <property type="molecule type" value="Genomic_DNA"/>
</dbReference>
<keyword evidence="4" id="KW-0804">Transcription</keyword>
<dbReference type="SUPFAM" id="SSF52172">
    <property type="entry name" value="CheY-like"/>
    <property type="match status" value="1"/>
</dbReference>
<dbReference type="InterPro" id="IPR011006">
    <property type="entry name" value="CheY-like_superfamily"/>
</dbReference>
<dbReference type="InterPro" id="IPR029016">
    <property type="entry name" value="GAF-like_dom_sf"/>
</dbReference>
<sequence>MTEASKLTNVPHSLEETLQAITRAALHVVPGIDHVGISITHRDGTIETKSATDALVWDLDDLQYSLREGPCYDSIRGRGVTVVEHAGHDQRWPTFMPRAVARGLRAQLAVGLYSDREPLGGMNLYSTSSSTIADETIFLAELFAAQAAIALGRSREAVQMSEALETRTIIGQAIGLVMQRFEMNEERGFQYLIRASSTSNIKLRDVAAELVQNANQRFTTSPPAR</sequence>
<evidence type="ECO:0000256" key="1">
    <source>
        <dbReference type="ARBA" id="ARBA00022679"/>
    </source>
</evidence>
<name>A0ABW2N165_9ACTN</name>
<dbReference type="Pfam" id="PF03861">
    <property type="entry name" value="ANTAR"/>
    <property type="match status" value="1"/>
</dbReference>
<dbReference type="SUPFAM" id="SSF55781">
    <property type="entry name" value="GAF domain-like"/>
    <property type="match status" value="1"/>
</dbReference>